<dbReference type="GO" id="GO:0033615">
    <property type="term" value="P:mitochondrial proton-transporting ATP synthase complex assembly"/>
    <property type="evidence" value="ECO:0007669"/>
    <property type="project" value="InterPro"/>
</dbReference>
<dbReference type="EMBL" id="SNSC02000021">
    <property type="protein sequence ID" value="TID15361.1"/>
    <property type="molecule type" value="Genomic_DNA"/>
</dbReference>
<dbReference type="STRING" id="86259.A0A4Z1NL26"/>
<sequence>MSRQIRSLYRRLLRELPIPGTTTTTAAVPKNSKPSHLSHPTPIKHRLRHSLQSSSAATEKDSIHHHLQVTEQFVQYLKAQRTYATLVERYNPGMNMNDGERVRLSARRIGMNLPVEFETDGGKK</sequence>
<dbReference type="GO" id="GO:0005759">
    <property type="term" value="C:mitochondrial matrix"/>
    <property type="evidence" value="ECO:0007669"/>
    <property type="project" value="TreeGrafter"/>
</dbReference>
<evidence type="ECO:0000313" key="2">
    <source>
        <dbReference type="EMBL" id="TID15361.1"/>
    </source>
</evidence>
<reference evidence="2 3" key="1">
    <citation type="submission" date="2019-04" db="EMBL/GenBank/DDBJ databases">
        <title>High contiguity whole genome sequence and gene annotation resource for two Venturia nashicola isolates.</title>
        <authorList>
            <person name="Prokchorchik M."/>
            <person name="Won K."/>
            <person name="Lee Y."/>
            <person name="Choi E.D."/>
            <person name="Segonzac C."/>
            <person name="Sohn K.H."/>
        </authorList>
    </citation>
    <scope>NUCLEOTIDE SEQUENCE [LARGE SCALE GENOMIC DNA]</scope>
    <source>
        <strain evidence="2 3">PRI2</strain>
    </source>
</reference>
<evidence type="ECO:0000256" key="1">
    <source>
        <dbReference type="SAM" id="MobiDB-lite"/>
    </source>
</evidence>
<dbReference type="InterPro" id="IPR039196">
    <property type="entry name" value="Fmc1"/>
</dbReference>
<dbReference type="PANTHER" id="PTHR28015:SF1">
    <property type="entry name" value="ATP SYNTHASE ASSEMBLY FACTOR FMC1, MITOCHONDRIAL"/>
    <property type="match status" value="1"/>
</dbReference>
<evidence type="ECO:0000313" key="3">
    <source>
        <dbReference type="Proteomes" id="UP000298493"/>
    </source>
</evidence>
<accession>A0A4Z1NL26</accession>
<protein>
    <submittedName>
        <fullName evidence="2">Uncharacterized protein</fullName>
    </submittedName>
</protein>
<dbReference type="AlphaFoldDB" id="A0A4Z1NL26"/>
<keyword evidence="3" id="KW-1185">Reference proteome</keyword>
<dbReference type="OrthoDB" id="15893at2759"/>
<organism evidence="2 3">
    <name type="scientific">Venturia nashicola</name>
    <dbReference type="NCBI Taxonomy" id="86259"/>
    <lineage>
        <taxon>Eukaryota</taxon>
        <taxon>Fungi</taxon>
        <taxon>Dikarya</taxon>
        <taxon>Ascomycota</taxon>
        <taxon>Pezizomycotina</taxon>
        <taxon>Dothideomycetes</taxon>
        <taxon>Pleosporomycetidae</taxon>
        <taxon>Venturiales</taxon>
        <taxon>Venturiaceae</taxon>
        <taxon>Venturia</taxon>
    </lineage>
</organism>
<dbReference type="Pfam" id="PF13233">
    <property type="entry name" value="Complex1_LYR_2"/>
    <property type="match status" value="1"/>
</dbReference>
<dbReference type="PANTHER" id="PTHR28015">
    <property type="entry name" value="ATP SYNTHASE ASSEMBLY FACTOR FMC1, MITOCHONDRIAL"/>
    <property type="match status" value="1"/>
</dbReference>
<feature type="region of interest" description="Disordered" evidence="1">
    <location>
        <begin position="20"/>
        <end position="62"/>
    </location>
</feature>
<comment type="caution">
    <text evidence="2">The sequence shown here is derived from an EMBL/GenBank/DDBJ whole genome shotgun (WGS) entry which is preliminary data.</text>
</comment>
<name>A0A4Z1NL26_9PEZI</name>
<gene>
    <name evidence="2" type="ORF">E6O75_ATG08614</name>
</gene>
<dbReference type="Proteomes" id="UP000298493">
    <property type="component" value="Unassembled WGS sequence"/>
</dbReference>
<proteinExistence type="predicted"/>